<dbReference type="KEGG" id="amn:RAM_06860"/>
<feature type="region of interest" description="Disordered" evidence="1">
    <location>
        <begin position="1"/>
        <end position="36"/>
    </location>
</feature>
<evidence type="ECO:0000256" key="1">
    <source>
        <dbReference type="SAM" id="MobiDB-lite"/>
    </source>
</evidence>
<dbReference type="AlphaFoldDB" id="A0A9R0U6Q7"/>
<dbReference type="Proteomes" id="UP000006138">
    <property type="component" value="Chromosome"/>
</dbReference>
<name>A0A9R0U6Q7_AMYMS</name>
<evidence type="ECO:0000313" key="2">
    <source>
        <dbReference type="EMBL" id="AEK39864.1"/>
    </source>
</evidence>
<reference evidence="2 3" key="1">
    <citation type="journal article" date="2011" name="J. Bacteriol.">
        <title>Whole genome sequence of the rifamycin B-producing strain Amycolatopsis mediterranei S699.</title>
        <authorList>
            <person name="Verma M."/>
            <person name="Kaur J."/>
            <person name="Kumar M."/>
            <person name="Kumari K."/>
            <person name="Saxena A."/>
            <person name="Anand S."/>
            <person name="Nigam A."/>
            <person name="Ravi V."/>
            <person name="Raghuvanshi S."/>
            <person name="Khurana P."/>
            <person name="Tyagi A.K."/>
            <person name="Khurana J.P."/>
            <person name="Lal R."/>
        </authorList>
    </citation>
    <scope>NUCLEOTIDE SEQUENCE [LARGE SCALE GENOMIC DNA]</scope>
    <source>
        <strain evidence="2 3">S699</strain>
    </source>
</reference>
<accession>A0A9R0U6Q7</accession>
<keyword evidence="3" id="KW-1185">Reference proteome</keyword>
<gene>
    <name evidence="2" type="ordered locus">RAM_06860</name>
</gene>
<protein>
    <submittedName>
        <fullName evidence="2">Uncharacterized protein</fullName>
    </submittedName>
</protein>
<dbReference type="EMBL" id="CP002896">
    <property type="protein sequence ID" value="AEK39864.1"/>
    <property type="molecule type" value="Genomic_DNA"/>
</dbReference>
<sequence>MGDLAAAQDVLPADPDRRPRGRGRATGTLDRAPLGMRAPRPLIGRYVRIVVEAELEPPS</sequence>
<evidence type="ECO:0000313" key="3">
    <source>
        <dbReference type="Proteomes" id="UP000006138"/>
    </source>
</evidence>
<organism evidence="2 3">
    <name type="scientific">Amycolatopsis mediterranei (strain S699)</name>
    <name type="common">Nocardia mediterranei</name>
    <dbReference type="NCBI Taxonomy" id="713604"/>
    <lineage>
        <taxon>Bacteria</taxon>
        <taxon>Bacillati</taxon>
        <taxon>Actinomycetota</taxon>
        <taxon>Actinomycetes</taxon>
        <taxon>Pseudonocardiales</taxon>
        <taxon>Pseudonocardiaceae</taxon>
        <taxon>Amycolatopsis</taxon>
    </lineage>
</organism>
<proteinExistence type="predicted"/>